<evidence type="ECO:0000259" key="15">
    <source>
        <dbReference type="SMART" id="SM00642"/>
    </source>
</evidence>
<organism evidence="16 17">
    <name type="scientific">Nitrospirillum iridis</name>
    <dbReference type="NCBI Taxonomy" id="765888"/>
    <lineage>
        <taxon>Bacteria</taxon>
        <taxon>Pseudomonadati</taxon>
        <taxon>Pseudomonadota</taxon>
        <taxon>Alphaproteobacteria</taxon>
        <taxon>Rhodospirillales</taxon>
        <taxon>Azospirillaceae</taxon>
        <taxon>Nitrospirillum</taxon>
    </lineage>
</organism>
<proteinExistence type="inferred from homology"/>
<evidence type="ECO:0000256" key="3">
    <source>
        <dbReference type="ARBA" id="ARBA00008061"/>
    </source>
</evidence>
<dbReference type="InterPro" id="IPR011837">
    <property type="entry name" value="Glycogen_debranch_GlgX"/>
</dbReference>
<dbReference type="GO" id="GO:0004135">
    <property type="term" value="F:amylo-alpha-1,6-glucosidase activity"/>
    <property type="evidence" value="ECO:0007669"/>
    <property type="project" value="InterPro"/>
</dbReference>
<feature type="domain" description="Glycosyl hydrolase family 13 catalytic" evidence="15">
    <location>
        <begin position="169"/>
        <end position="571"/>
    </location>
</feature>
<keyword evidence="8 16" id="KW-0378">Hydrolase</keyword>
<dbReference type="NCBIfam" id="TIGR00217">
    <property type="entry name" value="malQ"/>
    <property type="match status" value="1"/>
</dbReference>
<dbReference type="Gene3D" id="2.60.40.10">
    <property type="entry name" value="Immunoglobulins"/>
    <property type="match status" value="1"/>
</dbReference>
<evidence type="ECO:0000256" key="7">
    <source>
        <dbReference type="ARBA" id="ARBA00022679"/>
    </source>
</evidence>
<dbReference type="SMART" id="SM00642">
    <property type="entry name" value="Aamy"/>
    <property type="match status" value="1"/>
</dbReference>
<dbReference type="Proteomes" id="UP000539175">
    <property type="component" value="Unassembled WGS sequence"/>
</dbReference>
<dbReference type="Gene3D" id="2.60.40.1180">
    <property type="entry name" value="Golgi alpha-mannosidase II"/>
    <property type="match status" value="1"/>
</dbReference>
<feature type="compositionally biased region" description="Basic and acidic residues" evidence="14">
    <location>
        <begin position="469"/>
        <end position="482"/>
    </location>
</feature>
<evidence type="ECO:0000256" key="9">
    <source>
        <dbReference type="ARBA" id="ARBA00023277"/>
    </source>
</evidence>
<comment type="similarity">
    <text evidence="2 13">Belongs to the disproportionating enzyme family.</text>
</comment>
<evidence type="ECO:0000256" key="4">
    <source>
        <dbReference type="ARBA" id="ARBA00012560"/>
    </source>
</evidence>
<name>A0A7X0AV08_9PROT</name>
<keyword evidence="17" id="KW-1185">Reference proteome</keyword>
<feature type="region of interest" description="Disordered" evidence="14">
    <location>
        <begin position="467"/>
        <end position="499"/>
    </location>
</feature>
<dbReference type="InterPro" id="IPR003385">
    <property type="entry name" value="Glyco_hydro_77"/>
</dbReference>
<evidence type="ECO:0000256" key="10">
    <source>
        <dbReference type="ARBA" id="ARBA00023295"/>
    </source>
</evidence>
<dbReference type="CDD" id="cd11326">
    <property type="entry name" value="AmyAc_Glg_debranch"/>
    <property type="match status" value="1"/>
</dbReference>
<dbReference type="PANTHER" id="PTHR43002">
    <property type="entry name" value="GLYCOGEN DEBRANCHING ENZYME"/>
    <property type="match status" value="1"/>
</dbReference>
<keyword evidence="6 13" id="KW-0328">Glycosyltransferase</keyword>
<dbReference type="InterPro" id="IPR004193">
    <property type="entry name" value="Glyco_hydro_13_N"/>
</dbReference>
<evidence type="ECO:0000256" key="12">
    <source>
        <dbReference type="ARBA" id="ARBA00031501"/>
    </source>
</evidence>
<reference evidence="16 17" key="1">
    <citation type="submission" date="2020-08" db="EMBL/GenBank/DDBJ databases">
        <title>Genomic Encyclopedia of Type Strains, Phase IV (KMG-IV): sequencing the most valuable type-strain genomes for metagenomic binning, comparative biology and taxonomic classification.</title>
        <authorList>
            <person name="Goeker M."/>
        </authorList>
    </citation>
    <scope>NUCLEOTIDE SEQUENCE [LARGE SCALE GENOMIC DNA]</scope>
    <source>
        <strain evidence="16 17">DSM 22198</strain>
    </source>
</reference>
<dbReference type="SUPFAM" id="SSF51445">
    <property type="entry name" value="(Trans)glycosidases"/>
    <property type="match status" value="2"/>
</dbReference>
<dbReference type="Pfam" id="PF02922">
    <property type="entry name" value="CBM_48"/>
    <property type="match status" value="1"/>
</dbReference>
<dbReference type="Pfam" id="PF02446">
    <property type="entry name" value="Glyco_hydro_77"/>
    <property type="match status" value="1"/>
</dbReference>
<protein>
    <recommendedName>
        <fullName evidence="5 13">4-alpha-glucanotransferase</fullName>
        <ecNumber evidence="4 13">2.4.1.25</ecNumber>
    </recommendedName>
    <alternativeName>
        <fullName evidence="11 13">Amylomaltase</fullName>
    </alternativeName>
    <alternativeName>
        <fullName evidence="12 13">Disproportionating enzyme</fullName>
    </alternativeName>
</protein>
<dbReference type="NCBIfam" id="TIGR02100">
    <property type="entry name" value="glgX_debranch"/>
    <property type="match status" value="1"/>
</dbReference>
<evidence type="ECO:0000256" key="6">
    <source>
        <dbReference type="ARBA" id="ARBA00022676"/>
    </source>
</evidence>
<comment type="caution">
    <text evidence="16">The sequence shown here is derived from an EMBL/GenBank/DDBJ whole genome shotgun (WGS) entry which is preliminary data.</text>
</comment>
<dbReference type="EMBL" id="JACIIZ010000003">
    <property type="protein sequence ID" value="MBB6250639.1"/>
    <property type="molecule type" value="Genomic_DNA"/>
</dbReference>
<keyword evidence="9 13" id="KW-0119">Carbohydrate metabolism</keyword>
<dbReference type="Gene3D" id="3.20.20.80">
    <property type="entry name" value="Glycosidases"/>
    <property type="match status" value="2"/>
</dbReference>
<dbReference type="Pfam" id="PF21226">
    <property type="entry name" value="MalQ_N"/>
    <property type="match status" value="1"/>
</dbReference>
<sequence length="1416" mass="150749">MTQPRYRPADGPGQPEPLGATLAADGVNVAVRSGTATAIEVCLFDGDPAVETARIRLTERTGDVFHGFIQGVQAGQRYGLRAHGPWEPRAGQRFNPAKLLVDPYATRLDGPFRPHPAQFGHTVGDADADMAADTVDSAPFVPKAVVDAPFAPGAVARPQIPWDRTVIYECLVKGFTALHPEVPEAARGTFAGLGHPASVAYLRDLGVTTLEILPAMAWMDERHLPPLGLTNAWGYNPVAFCAPDPRLAPGGWAEVRAAVAALQAAGIEVVLDVVLNHSGESDELGPTLSLRGLDNAGYYRLRGDDRRYYDNDTGCGNTLAVDRPMMLRLALDALRTWADRAGLDGFRFDLAATLGRTDRGFDAASPFLSAVAQDPVLRELKLIAEPWDIGPGGYQPGGFPAPWGEWNDRFRDDVRRFWRGDGHLLGALATRLAGSSDLFAAKRRPSRSVNFVVAHDGFTLADLVSHQGKHNEANGEGNRDGTTDNASWNHGVEGASDDPAVTQARRADQRALIATLLLARGTPMLAMGTEAGRSQGGNNNAYAQDNALNWLDHGAVDQGLYAFTRRVIALRQAHPALRADRFLTGTADASGLSDVGLPDVGLPDVEWLRADGQPLGDADWNDGAAGLLVAVFAASGGDGRPDRVAVILNRNWEARALTALWNRPGHSWHVALDSSREDGEAAATGDGPTLIPPRGVLVLVEGAADAGRRQTPPDATLLDRYAQAAGIAPDWWDEMGGHHPVSDQSKRALLGAMGLEADTAGAVNDGLARLSEEGPRRPLPRAVVGTAGQPLRLWVPAPRGDTLDLVLAPEDGPVRSLRTRLDGRRQAVIAPDGRHGVAMEITLPALPPGLHGLRLADRPEITAMLVVAPPQAYSPPALLPGARTFGIGAHLYTLRRQDGDQGVGDFTTLGRLGALAGAEGAATIGINPLHALFGGDRERASPYHPSDRRFLDPIYIDLSALGDADPDGVAARLLTGEAATLARLRGCRAVDYPAVWALKRQVLAAAHAGFADLARRRPGHPAVAAFQAFREAGGRALARFARFEALADRHAGPWATWPEAARDPEAATPVPDAEFHGWLQWLADRQLAAADRAAREGGLKLGFYRDLAVGAAPDGAETWGTPGAFALAASIGAPPDLFSAQGQVWNLPPPIPLAQTADAGAALAQLLAANMRHAGLLRIDHVMGLRRLFWVPKGAEGRDGAYVQAPFELLLARALLESHRAGVAVVGEDLGTVPDGFRERLGQADILSYRVLWFEREGARFRDPAHWPPRSAACVSTHDLPTLVGWWAGADIAEKRGLGLLDDTAEAAARTARREEKRVLLDQLITAGGLDPAPIDLDGALTDTVAAAIHAYVSTAPAVLLLAQADDLAGEAEAVNLPGTDRERPNWRRRLEPPVEGLFTSPRGRAILAALGSRHT</sequence>
<evidence type="ECO:0000256" key="2">
    <source>
        <dbReference type="ARBA" id="ARBA00005684"/>
    </source>
</evidence>
<keyword evidence="10 16" id="KW-0326">Glycosidase</keyword>
<dbReference type="InterPro" id="IPR044505">
    <property type="entry name" value="GlgX_Isoamylase_N_E_set"/>
</dbReference>
<dbReference type="InterPro" id="IPR013783">
    <property type="entry name" value="Ig-like_fold"/>
</dbReference>
<comment type="similarity">
    <text evidence="3">Belongs to the glycosyl hydrolase 13 family.</text>
</comment>
<dbReference type="CDD" id="cd02856">
    <property type="entry name" value="E_set_GDE_Isoamylase_N"/>
    <property type="match status" value="1"/>
</dbReference>
<dbReference type="GO" id="GO:0004134">
    <property type="term" value="F:4-alpha-glucanotransferase activity"/>
    <property type="evidence" value="ECO:0007669"/>
    <property type="project" value="UniProtKB-EC"/>
</dbReference>
<evidence type="ECO:0000256" key="8">
    <source>
        <dbReference type="ARBA" id="ARBA00022801"/>
    </source>
</evidence>
<evidence type="ECO:0000256" key="1">
    <source>
        <dbReference type="ARBA" id="ARBA00000439"/>
    </source>
</evidence>
<evidence type="ECO:0000313" key="17">
    <source>
        <dbReference type="Proteomes" id="UP000539175"/>
    </source>
</evidence>
<dbReference type="SUPFAM" id="SSF81296">
    <property type="entry name" value="E set domains"/>
    <property type="match status" value="1"/>
</dbReference>
<dbReference type="InterPro" id="IPR017853">
    <property type="entry name" value="GH"/>
</dbReference>
<comment type="catalytic activity">
    <reaction evidence="1 13">
        <text>Transfers a segment of a (1-&gt;4)-alpha-D-glucan to a new position in an acceptor, which may be glucose or a (1-&gt;4)-alpha-D-glucan.</text>
        <dbReference type="EC" id="2.4.1.25"/>
    </reaction>
</comment>
<dbReference type="InterPro" id="IPR014756">
    <property type="entry name" value="Ig_E-set"/>
</dbReference>
<evidence type="ECO:0000313" key="16">
    <source>
        <dbReference type="EMBL" id="MBB6250639.1"/>
    </source>
</evidence>
<evidence type="ECO:0000256" key="14">
    <source>
        <dbReference type="SAM" id="MobiDB-lite"/>
    </source>
</evidence>
<dbReference type="EC" id="2.4.1.25" evidence="4 13"/>
<dbReference type="SUPFAM" id="SSF51011">
    <property type="entry name" value="Glycosyl hydrolase domain"/>
    <property type="match status" value="1"/>
</dbReference>
<dbReference type="InterPro" id="IPR006047">
    <property type="entry name" value="GH13_cat_dom"/>
</dbReference>
<accession>A0A7X0AV08</accession>
<keyword evidence="7 13" id="KW-0808">Transferase</keyword>
<dbReference type="InterPro" id="IPR048458">
    <property type="entry name" value="MalQ_N"/>
</dbReference>
<dbReference type="RefSeq" id="WP_184798437.1">
    <property type="nucleotide sequence ID" value="NZ_JACIIZ010000003.1"/>
</dbReference>
<dbReference type="GO" id="GO:0005980">
    <property type="term" value="P:glycogen catabolic process"/>
    <property type="evidence" value="ECO:0007669"/>
    <property type="project" value="InterPro"/>
</dbReference>
<evidence type="ECO:0000256" key="13">
    <source>
        <dbReference type="RuleBase" id="RU361207"/>
    </source>
</evidence>
<gene>
    <name evidence="16" type="ORF">FHS74_001184</name>
</gene>
<dbReference type="InterPro" id="IPR013780">
    <property type="entry name" value="Glyco_hydro_b"/>
</dbReference>
<evidence type="ECO:0000256" key="11">
    <source>
        <dbReference type="ARBA" id="ARBA00031423"/>
    </source>
</evidence>
<evidence type="ECO:0000256" key="5">
    <source>
        <dbReference type="ARBA" id="ARBA00020295"/>
    </source>
</evidence>